<name>A0AAU7S2R8_9HYPH</name>
<gene>
    <name evidence="2" type="ORF">ABM479_31325</name>
</gene>
<geneLocation type="plasmid" evidence="2">
    <name>unnamed2</name>
</geneLocation>
<dbReference type="PANTHER" id="PTHR30632">
    <property type="entry name" value="MOLYBDATE-BINDING PERIPLASMIC PROTEIN"/>
    <property type="match status" value="1"/>
</dbReference>
<protein>
    <submittedName>
        <fullName evidence="2">Molybdate ABC transporter substrate-binding protein</fullName>
    </submittedName>
</protein>
<accession>A0AAU7S2R8</accession>
<feature type="region of interest" description="Disordered" evidence="1">
    <location>
        <begin position="136"/>
        <end position="163"/>
    </location>
</feature>
<dbReference type="AlphaFoldDB" id="A0AAU7S2R8"/>
<dbReference type="PANTHER" id="PTHR30632:SF0">
    <property type="entry name" value="SULFATE-BINDING PROTEIN"/>
    <property type="match status" value="1"/>
</dbReference>
<dbReference type="Gene3D" id="3.40.190.10">
    <property type="entry name" value="Periplasmic binding protein-like II"/>
    <property type="match status" value="2"/>
</dbReference>
<dbReference type="NCBIfam" id="NF002918">
    <property type="entry name" value="PRK03537.1-4"/>
    <property type="match status" value="1"/>
</dbReference>
<dbReference type="EMBL" id="CP157962">
    <property type="protein sequence ID" value="XBT96740.1"/>
    <property type="molecule type" value="Genomic_DNA"/>
</dbReference>
<dbReference type="SUPFAM" id="SSF53850">
    <property type="entry name" value="Periplasmic binding protein-like II"/>
    <property type="match status" value="1"/>
</dbReference>
<organism evidence="2">
    <name type="scientific">Rhizobium sp. ZPR3</name>
    <dbReference type="NCBI Taxonomy" id="3158967"/>
    <lineage>
        <taxon>Bacteria</taxon>
        <taxon>Pseudomonadati</taxon>
        <taxon>Pseudomonadota</taxon>
        <taxon>Alphaproteobacteria</taxon>
        <taxon>Hyphomicrobiales</taxon>
        <taxon>Rhizobiaceae</taxon>
        <taxon>Rhizobium/Agrobacterium group</taxon>
        <taxon>Rhizobium</taxon>
    </lineage>
</organism>
<dbReference type="RefSeq" id="WP_349961535.1">
    <property type="nucleotide sequence ID" value="NZ_CP157962.1"/>
</dbReference>
<sequence length="243" mass="25892">MSNAVQVLSAGSLRHAFPAIIGAFAYEFGIGISLTLGPAGLLRETIEAGTSFDLFASANMAHPRRLVSMGLAEDAVCFARNRLCVLARAELGLTTENFLAVLSYPAVRIGTSTPGDDPGGDYAFEVFDRIEARHPGKGEAIQSRSRQLVGGRNSPPTPPGKGAGYLVTDGVVDLMMSYSSNARLLAGDPAFSVVPVPDEFQPLIEYGMAIRMDADVETRELRDFLLSPTGQEILNEAGFSPVR</sequence>
<dbReference type="InterPro" id="IPR050682">
    <property type="entry name" value="ModA/WtpA"/>
</dbReference>
<dbReference type="Pfam" id="PF13531">
    <property type="entry name" value="SBP_bac_11"/>
    <property type="match status" value="1"/>
</dbReference>
<proteinExistence type="predicted"/>
<dbReference type="GO" id="GO:0015689">
    <property type="term" value="P:molybdate ion transport"/>
    <property type="evidence" value="ECO:0007669"/>
    <property type="project" value="TreeGrafter"/>
</dbReference>
<evidence type="ECO:0000256" key="1">
    <source>
        <dbReference type="SAM" id="MobiDB-lite"/>
    </source>
</evidence>
<dbReference type="GO" id="GO:0030973">
    <property type="term" value="F:molybdate ion binding"/>
    <property type="evidence" value="ECO:0007669"/>
    <property type="project" value="TreeGrafter"/>
</dbReference>
<evidence type="ECO:0000313" key="2">
    <source>
        <dbReference type="EMBL" id="XBT96740.1"/>
    </source>
</evidence>
<reference evidence="2" key="1">
    <citation type="submission" date="2024-06" db="EMBL/GenBank/DDBJ databases">
        <authorList>
            <person name="Li T."/>
            <person name="Gao R."/>
        </authorList>
    </citation>
    <scope>NUCLEOTIDE SEQUENCE</scope>
    <source>
        <strain evidence="2">ZPR3</strain>
        <plasmid evidence="2">unnamed2</plasmid>
    </source>
</reference>
<keyword evidence="2" id="KW-0614">Plasmid</keyword>